<gene>
    <name evidence="7" type="primary">LOC106465110</name>
</gene>
<dbReference type="InterPro" id="IPR050211">
    <property type="entry name" value="FOX_domain-containing"/>
</dbReference>
<dbReference type="PROSITE" id="PS50039">
    <property type="entry name" value="FORK_HEAD_3"/>
    <property type="match status" value="1"/>
</dbReference>
<dbReference type="PRINTS" id="PR00053">
    <property type="entry name" value="FORKHEAD"/>
</dbReference>
<dbReference type="SUPFAM" id="SSF46785">
    <property type="entry name" value="Winged helix' DNA-binding domain"/>
    <property type="match status" value="1"/>
</dbReference>
<dbReference type="InterPro" id="IPR001766">
    <property type="entry name" value="Fork_head_dom"/>
</dbReference>
<dbReference type="PANTHER" id="PTHR11829:SF388">
    <property type="entry name" value="FORK HEAD DOMAIN-CONTAINING PROTEIN L1-RELATED"/>
    <property type="match status" value="1"/>
</dbReference>
<evidence type="ECO:0000256" key="3">
    <source>
        <dbReference type="PROSITE-ProRule" id="PRU00089"/>
    </source>
</evidence>
<evidence type="ECO:0000256" key="4">
    <source>
        <dbReference type="SAM" id="MobiDB-lite"/>
    </source>
</evidence>
<feature type="compositionally biased region" description="Basic residues" evidence="4">
    <location>
        <begin position="155"/>
        <end position="164"/>
    </location>
</feature>
<dbReference type="Pfam" id="PF00250">
    <property type="entry name" value="Forkhead"/>
    <property type="match status" value="1"/>
</dbReference>
<dbReference type="InterPro" id="IPR036388">
    <property type="entry name" value="WH-like_DNA-bd_sf"/>
</dbReference>
<reference evidence="7" key="1">
    <citation type="submission" date="2025-08" db="UniProtKB">
        <authorList>
            <consortium name="RefSeq"/>
        </authorList>
    </citation>
    <scope>IDENTIFICATION</scope>
    <source>
        <tissue evidence="7">Muscle</tissue>
    </source>
</reference>
<evidence type="ECO:0000256" key="1">
    <source>
        <dbReference type="ARBA" id="ARBA00023125"/>
    </source>
</evidence>
<feature type="DNA-binding region" description="Fork-head" evidence="3">
    <location>
        <begin position="66"/>
        <end position="160"/>
    </location>
</feature>
<keyword evidence="6" id="KW-1185">Reference proteome</keyword>
<dbReference type="RefSeq" id="XP_013780760.1">
    <property type="nucleotide sequence ID" value="XM_013925306.2"/>
</dbReference>
<dbReference type="SMART" id="SM00339">
    <property type="entry name" value="FH"/>
    <property type="match status" value="1"/>
</dbReference>
<accession>A0ABM1BF65</accession>
<dbReference type="PROSITE" id="PS00658">
    <property type="entry name" value="FORK_HEAD_2"/>
    <property type="match status" value="1"/>
</dbReference>
<dbReference type="InterPro" id="IPR018122">
    <property type="entry name" value="TF_fork_head_CS_1"/>
</dbReference>
<keyword evidence="1 3" id="KW-0238">DNA-binding</keyword>
<dbReference type="InterPro" id="IPR047514">
    <property type="entry name" value="FH_FOXL1"/>
</dbReference>
<feature type="region of interest" description="Disordered" evidence="4">
    <location>
        <begin position="151"/>
        <end position="227"/>
    </location>
</feature>
<feature type="compositionally biased region" description="Basic and acidic residues" evidence="4">
    <location>
        <begin position="190"/>
        <end position="227"/>
    </location>
</feature>
<protein>
    <submittedName>
        <fullName evidence="7">Forkhead box protein E4-like</fullName>
    </submittedName>
</protein>
<dbReference type="InterPro" id="IPR030456">
    <property type="entry name" value="TF_fork_head_CS_2"/>
</dbReference>
<feature type="domain" description="Fork-head" evidence="5">
    <location>
        <begin position="66"/>
        <end position="160"/>
    </location>
</feature>
<dbReference type="PANTHER" id="PTHR11829">
    <property type="entry name" value="FORKHEAD BOX PROTEIN"/>
    <property type="match status" value="1"/>
</dbReference>
<dbReference type="Proteomes" id="UP000694941">
    <property type="component" value="Unplaced"/>
</dbReference>
<dbReference type="CDD" id="cd20027">
    <property type="entry name" value="FH_FOXL1"/>
    <property type="match status" value="1"/>
</dbReference>
<proteinExistence type="predicted"/>
<name>A0ABM1BF65_LIMPO</name>
<evidence type="ECO:0000313" key="7">
    <source>
        <dbReference type="RefSeq" id="XP_013780760.1"/>
    </source>
</evidence>
<dbReference type="PROSITE" id="PS00657">
    <property type="entry name" value="FORK_HEAD_1"/>
    <property type="match status" value="1"/>
</dbReference>
<comment type="subcellular location">
    <subcellularLocation>
        <location evidence="3">Nucleus</location>
    </subcellularLocation>
</comment>
<evidence type="ECO:0000313" key="6">
    <source>
        <dbReference type="Proteomes" id="UP000694941"/>
    </source>
</evidence>
<evidence type="ECO:0000259" key="5">
    <source>
        <dbReference type="PROSITE" id="PS50039"/>
    </source>
</evidence>
<keyword evidence="2 3" id="KW-0539">Nucleus</keyword>
<sequence>MSTTNNYYSTFGDPRSLLYSPSILYSSGRTIPGNSSGVLGVSSYTHVNRAVPSAGSESRLDPPPQKPPYSYIALIAMAIRNAPEQKITLNGIYKFIIDRFPFYHDNKQGWQNSIRHNLSLNDCFVKVPREKGKPGKGNYWTLDSTSEEMFENGNFRRRKRRTKAPYKPNTGSVKKNMALTDRGKLKRSQSHSETKEPPPLETYWKEDRGLEELEGERKSSGKDADVAPDKKMEMDILNKESFDDTPNILAKNGHNYPQTELQCIKVPNKMFSSTANKLKKSSFTIESIMSSNSSSSSQSSEEKPVYLNKISSMCLTDPTLTRFKVKGSPVQTNTSALGESSQDQPSHLFPFSYQPLLYSSMSYVGALQRHSSMPTSAQMGILPYQCAGVSASPLVWGCPRSMKQNSYSSLPMWFPNFSPSYRWNNSSDQQTPLLTQEILLR</sequence>
<dbReference type="InterPro" id="IPR036390">
    <property type="entry name" value="WH_DNA-bd_sf"/>
</dbReference>
<organism evidence="6 7">
    <name type="scientific">Limulus polyphemus</name>
    <name type="common">Atlantic horseshoe crab</name>
    <dbReference type="NCBI Taxonomy" id="6850"/>
    <lineage>
        <taxon>Eukaryota</taxon>
        <taxon>Metazoa</taxon>
        <taxon>Ecdysozoa</taxon>
        <taxon>Arthropoda</taxon>
        <taxon>Chelicerata</taxon>
        <taxon>Merostomata</taxon>
        <taxon>Xiphosura</taxon>
        <taxon>Limulidae</taxon>
        <taxon>Limulus</taxon>
    </lineage>
</organism>
<dbReference type="Gene3D" id="1.10.10.10">
    <property type="entry name" value="Winged helix-like DNA-binding domain superfamily/Winged helix DNA-binding domain"/>
    <property type="match status" value="1"/>
</dbReference>
<dbReference type="GeneID" id="106465110"/>
<evidence type="ECO:0000256" key="2">
    <source>
        <dbReference type="ARBA" id="ARBA00023242"/>
    </source>
</evidence>